<evidence type="ECO:0000313" key="3">
    <source>
        <dbReference type="Proteomes" id="UP000044071"/>
    </source>
</evidence>
<name>A0A078L1A9_9GAMM</name>
<dbReference type="EMBL" id="CCSB01000004">
    <property type="protein sequence ID" value="CDZ78966.1"/>
    <property type="molecule type" value="Genomic_DNA"/>
</dbReference>
<dbReference type="RefSeq" id="WP_044012137.1">
    <property type="nucleotide sequence ID" value="NZ_CCVW01000004.1"/>
</dbReference>
<dbReference type="AlphaFoldDB" id="A0A078L1A9"/>
<sequence>MKKHILPLALCSLFTSSYAFNADINLGNLDEKDLVSFHIVTGSCVPMVRCDSMGFDANGMPFHILPEFIRSLNVDYKQANLLEFGLAINGISYPSCQHLEVTHGGQNIRVTLSKTGCI</sequence>
<evidence type="ECO:0000256" key="1">
    <source>
        <dbReference type="SAM" id="SignalP"/>
    </source>
</evidence>
<proteinExistence type="predicted"/>
<evidence type="ECO:0000313" key="2">
    <source>
        <dbReference type="EMBL" id="CDZ78966.1"/>
    </source>
</evidence>
<keyword evidence="1" id="KW-0732">Signal</keyword>
<reference evidence="2 3" key="1">
    <citation type="submission" date="2014-06" db="EMBL/GenBank/DDBJ databases">
        <authorList>
            <person name="Urmite Genomes Urmite Genomes"/>
        </authorList>
    </citation>
    <scope>NUCLEOTIDE SEQUENCE [LARGE SCALE GENOMIC DNA]</scope>
</reference>
<feature type="chain" id="PRO_5009744169" evidence="1">
    <location>
        <begin position="22"/>
        <end position="118"/>
    </location>
</feature>
<dbReference type="Proteomes" id="UP000044071">
    <property type="component" value="Unassembled WGS sequence"/>
</dbReference>
<keyword evidence="3" id="KW-1185">Reference proteome</keyword>
<organism evidence="2 3">
    <name type="scientific">Legionella massiliensis</name>
    <dbReference type="NCBI Taxonomy" id="1034943"/>
    <lineage>
        <taxon>Bacteria</taxon>
        <taxon>Pseudomonadati</taxon>
        <taxon>Pseudomonadota</taxon>
        <taxon>Gammaproteobacteria</taxon>
        <taxon>Legionellales</taxon>
        <taxon>Legionellaceae</taxon>
        <taxon>Legionella</taxon>
    </lineage>
</organism>
<protein>
    <submittedName>
        <fullName evidence="2">Uncharacterized protein</fullName>
    </submittedName>
</protein>
<feature type="signal peptide" evidence="1">
    <location>
        <begin position="1"/>
        <end position="21"/>
    </location>
</feature>
<accession>A0A078L1A9</accession>
<gene>
    <name evidence="2" type="ORF">BN59_03281</name>
</gene>